<dbReference type="Proteomes" id="UP000324222">
    <property type="component" value="Unassembled WGS sequence"/>
</dbReference>
<dbReference type="PANTHER" id="PTHR12375">
    <property type="entry name" value="RNA-BINDING PROTEIN LUC7-RELATED"/>
    <property type="match status" value="1"/>
</dbReference>
<feature type="coiled-coil region" evidence="2">
    <location>
        <begin position="182"/>
        <end position="220"/>
    </location>
</feature>
<dbReference type="GO" id="GO:0006376">
    <property type="term" value="P:mRNA splice site recognition"/>
    <property type="evidence" value="ECO:0007669"/>
    <property type="project" value="InterPro"/>
</dbReference>
<evidence type="ECO:0000313" key="4">
    <source>
        <dbReference type="Proteomes" id="UP000324222"/>
    </source>
</evidence>
<dbReference type="InterPro" id="IPR004882">
    <property type="entry name" value="Luc7-rel"/>
</dbReference>
<dbReference type="OrthoDB" id="153872at2759"/>
<comment type="similarity">
    <text evidence="1">Belongs to the Luc7 family.</text>
</comment>
<accession>A0A5B7D9E5</accession>
<keyword evidence="4" id="KW-1185">Reference proteome</keyword>
<dbReference type="Pfam" id="PF03194">
    <property type="entry name" value="LUC7"/>
    <property type="match status" value="1"/>
</dbReference>
<comment type="caution">
    <text evidence="3">The sequence shown here is derived from an EMBL/GenBank/DDBJ whole genome shotgun (WGS) entry which is preliminary data.</text>
</comment>
<dbReference type="GO" id="GO:0003729">
    <property type="term" value="F:mRNA binding"/>
    <property type="evidence" value="ECO:0007669"/>
    <property type="project" value="InterPro"/>
</dbReference>
<name>A0A5B7D9E5_PORTR</name>
<dbReference type="AlphaFoldDB" id="A0A5B7D9E5"/>
<organism evidence="3 4">
    <name type="scientific">Portunus trituberculatus</name>
    <name type="common">Swimming crab</name>
    <name type="synonym">Neptunus trituberculatus</name>
    <dbReference type="NCBI Taxonomy" id="210409"/>
    <lineage>
        <taxon>Eukaryota</taxon>
        <taxon>Metazoa</taxon>
        <taxon>Ecdysozoa</taxon>
        <taxon>Arthropoda</taxon>
        <taxon>Crustacea</taxon>
        <taxon>Multicrustacea</taxon>
        <taxon>Malacostraca</taxon>
        <taxon>Eumalacostraca</taxon>
        <taxon>Eucarida</taxon>
        <taxon>Decapoda</taxon>
        <taxon>Pleocyemata</taxon>
        <taxon>Brachyura</taxon>
        <taxon>Eubrachyura</taxon>
        <taxon>Portunoidea</taxon>
        <taxon>Portunidae</taxon>
        <taxon>Portuninae</taxon>
        <taxon>Portunus</taxon>
    </lineage>
</organism>
<proteinExistence type="inferred from homology"/>
<evidence type="ECO:0000256" key="1">
    <source>
        <dbReference type="ARBA" id="ARBA00005655"/>
    </source>
</evidence>
<protein>
    <submittedName>
        <fullName evidence="3">Putative RNA-binding protein Luc7-like 2</fullName>
    </submittedName>
</protein>
<dbReference type="EMBL" id="VSRR010000623">
    <property type="protein sequence ID" value="MPC17816.1"/>
    <property type="molecule type" value="Genomic_DNA"/>
</dbReference>
<evidence type="ECO:0000256" key="2">
    <source>
        <dbReference type="SAM" id="Coils"/>
    </source>
</evidence>
<dbReference type="GO" id="GO:0005685">
    <property type="term" value="C:U1 snRNP"/>
    <property type="evidence" value="ECO:0007669"/>
    <property type="project" value="InterPro"/>
</dbReference>
<reference evidence="3 4" key="1">
    <citation type="submission" date="2019-05" db="EMBL/GenBank/DDBJ databases">
        <title>Another draft genome of Portunus trituberculatus and its Hox gene families provides insights of decapod evolution.</title>
        <authorList>
            <person name="Jeong J.-H."/>
            <person name="Song I."/>
            <person name="Kim S."/>
            <person name="Choi T."/>
            <person name="Kim D."/>
            <person name="Ryu S."/>
            <person name="Kim W."/>
        </authorList>
    </citation>
    <scope>NUCLEOTIDE SEQUENCE [LARGE SCALE GENOMIC DNA]</scope>
    <source>
        <tissue evidence="3">Muscle</tissue>
    </source>
</reference>
<keyword evidence="2" id="KW-0175">Coiled coil</keyword>
<gene>
    <name evidence="3" type="primary">LUC7L2</name>
    <name evidence="3" type="ORF">E2C01_010682</name>
</gene>
<evidence type="ECO:0000313" key="3">
    <source>
        <dbReference type="EMBL" id="MPC17816.1"/>
    </source>
</evidence>
<sequence length="282" mass="31573">MSAHDQMRAMLDQLMGTSRNVLGEWREGRRARRGMAEAEVAGRGRGKSDCAALFTPPWFPRPSHHRGLMDRGDRCVAPPAGCWCSCSGGTRAPPLWGTGSESKVAPRDGDDTTYRLKFTDPKVCKSFLLTCCPHEILSSTRMDLGECPKVHDLALRADYEQATKTKDYYYDIDAMEHLQSFITDCDRRTESAKKRLAETQEELSAEVAAKANKVHDLAEQIGKKLARAESLGADGMVERSGTCCISPYLRVSLWHKFTLAKVTRKYIATALSTYYVYLDDYL</sequence>